<gene>
    <name evidence="1" type="ORF">OBA43_00350</name>
</gene>
<dbReference type="Proteomes" id="UP001223501">
    <property type="component" value="Chromosome"/>
</dbReference>
<protein>
    <submittedName>
        <fullName evidence="1">Uncharacterized protein</fullName>
    </submittedName>
</protein>
<evidence type="ECO:0000313" key="2">
    <source>
        <dbReference type="Proteomes" id="UP001223501"/>
    </source>
</evidence>
<name>A0ABY8V7S7_9FLAO</name>
<evidence type="ECO:0000313" key="1">
    <source>
        <dbReference type="EMBL" id="WIH97414.1"/>
    </source>
</evidence>
<dbReference type="EMBL" id="CP106831">
    <property type="protein sequence ID" value="WIH97414.1"/>
    <property type="molecule type" value="Genomic_DNA"/>
</dbReference>
<proteinExistence type="predicted"/>
<dbReference type="RefSeq" id="WP_284583549.1">
    <property type="nucleotide sequence ID" value="NZ_CP106831.1"/>
</dbReference>
<keyword evidence="2" id="KW-1185">Reference proteome</keyword>
<accession>A0ABY8V7S7</accession>
<reference evidence="1 2" key="1">
    <citation type="submission" date="2022-09" db="EMBL/GenBank/DDBJ databases">
        <title>Whole genome sequencing analysis of tet(X)-positive Empedobacter falsenii YWS9-3.</title>
        <authorList>
            <person name="Chen C."/>
            <person name="Lv Y.-L."/>
        </authorList>
    </citation>
    <scope>NUCLEOTIDE SEQUENCE [LARGE SCALE GENOMIC DNA]</scope>
    <source>
        <strain evidence="1 2">YWS9-3_T</strain>
    </source>
</reference>
<sequence length="136" mass="16107">MDNYKNITIDDNELLDEEHKANLEVVSLNLDDYNERFGTDINLLYSVEDYEYYSMVPSELAEIFIVSISDLLFMANNPSNDDITFWNEFVSWKLIEVTNKNIYKIWFTDYYPLGIKLSNEVKNYIINDFNKSILTL</sequence>
<organism evidence="1 2">
    <name type="scientific">Empedobacter falsenii</name>
    <dbReference type="NCBI Taxonomy" id="343874"/>
    <lineage>
        <taxon>Bacteria</taxon>
        <taxon>Pseudomonadati</taxon>
        <taxon>Bacteroidota</taxon>
        <taxon>Flavobacteriia</taxon>
        <taxon>Flavobacteriales</taxon>
        <taxon>Weeksellaceae</taxon>
        <taxon>Empedobacter</taxon>
    </lineage>
</organism>